<reference evidence="4 5" key="1">
    <citation type="journal article" date="2005" name="Nucleic Acids Res.">
        <title>Genomic blueprint of Hahella chejuensis, a marine microbe producing an algicidal agent.</title>
        <authorList>
            <person name="Jeong H."/>
            <person name="Yim J.H."/>
            <person name="Lee C."/>
            <person name="Choi S.-H."/>
            <person name="Park Y.K."/>
            <person name="Yoon S.H."/>
            <person name="Hur C.-G."/>
            <person name="Kang H.-Y."/>
            <person name="Kim D."/>
            <person name="Lee H.H."/>
            <person name="Park K.H."/>
            <person name="Park S.-H."/>
            <person name="Park H.-S."/>
            <person name="Lee H.K."/>
            <person name="Oh T.K."/>
            <person name="Kim J.F."/>
        </authorList>
    </citation>
    <scope>NUCLEOTIDE SEQUENCE [LARGE SCALE GENOMIC DNA]</scope>
    <source>
        <strain evidence="4 5">KCTC 2396</strain>
    </source>
</reference>
<dbReference type="OrthoDB" id="9802114at2"/>
<proteinExistence type="predicted"/>
<dbReference type="Gene3D" id="3.10.580.10">
    <property type="entry name" value="CBS-domain"/>
    <property type="match status" value="1"/>
</dbReference>
<dbReference type="InterPro" id="IPR046342">
    <property type="entry name" value="CBS_dom_sf"/>
</dbReference>
<evidence type="ECO:0000313" key="4">
    <source>
        <dbReference type="EMBL" id="ABC27134.1"/>
    </source>
</evidence>
<dbReference type="SMART" id="SM00116">
    <property type="entry name" value="CBS"/>
    <property type="match status" value="2"/>
</dbReference>
<dbReference type="Proteomes" id="UP000000238">
    <property type="component" value="Chromosome"/>
</dbReference>
<dbReference type="PANTHER" id="PTHR43080">
    <property type="entry name" value="CBS DOMAIN-CONTAINING PROTEIN CBSX3, MITOCHONDRIAL"/>
    <property type="match status" value="1"/>
</dbReference>
<evidence type="ECO:0000313" key="5">
    <source>
        <dbReference type="Proteomes" id="UP000000238"/>
    </source>
</evidence>
<dbReference type="PROSITE" id="PS51371">
    <property type="entry name" value="CBS"/>
    <property type="match status" value="2"/>
</dbReference>
<keyword evidence="5" id="KW-1185">Reference proteome</keyword>
<dbReference type="InterPro" id="IPR051257">
    <property type="entry name" value="Diverse_CBS-Domain"/>
</dbReference>
<dbReference type="AlphaFoldDB" id="Q2SQE0"/>
<accession>Q2SQE0</accession>
<evidence type="ECO:0000256" key="1">
    <source>
        <dbReference type="ARBA" id="ARBA00023122"/>
    </source>
</evidence>
<dbReference type="eggNOG" id="COG0517">
    <property type="taxonomic scope" value="Bacteria"/>
</dbReference>
<evidence type="ECO:0000256" key="2">
    <source>
        <dbReference type="PROSITE-ProRule" id="PRU00703"/>
    </source>
</evidence>
<dbReference type="EMBL" id="CP000155">
    <property type="protein sequence ID" value="ABC27134.1"/>
    <property type="molecule type" value="Genomic_DNA"/>
</dbReference>
<dbReference type="Pfam" id="PF00571">
    <property type="entry name" value="CBS"/>
    <property type="match status" value="2"/>
</dbReference>
<organism evidence="4 5">
    <name type="scientific">Hahella chejuensis (strain KCTC 2396)</name>
    <dbReference type="NCBI Taxonomy" id="349521"/>
    <lineage>
        <taxon>Bacteria</taxon>
        <taxon>Pseudomonadati</taxon>
        <taxon>Pseudomonadota</taxon>
        <taxon>Gammaproteobacteria</taxon>
        <taxon>Oceanospirillales</taxon>
        <taxon>Hahellaceae</taxon>
        <taxon>Hahella</taxon>
    </lineage>
</organism>
<name>Q2SQE0_HAHCH</name>
<dbReference type="SUPFAM" id="SSF54631">
    <property type="entry name" value="CBS-domain pair"/>
    <property type="match status" value="1"/>
</dbReference>
<gene>
    <name evidence="4" type="ordered locus">HCH_00219</name>
</gene>
<dbReference type="HOGENOM" id="CLU_040681_9_1_6"/>
<keyword evidence="1 2" id="KW-0129">CBS domain</keyword>
<protein>
    <submittedName>
        <fullName evidence="4">CBS-domain-containing membrane protein</fullName>
    </submittedName>
</protein>
<sequence>MILMKDVMSHPVHTLSTENSLADARKMMQEQGIRHIPVVNAKNKLEGLVTQRDVFAAMDSSVYDMPPELMEAHESEIPVTQVMRTKVATASLDTPIRKAAEFLQTKKYGCLPVVENGHVVGILTGGDFIKIAINLLDLVEVEPEEEPS</sequence>
<feature type="domain" description="CBS" evidence="3">
    <location>
        <begin position="83"/>
        <end position="138"/>
    </location>
</feature>
<dbReference type="RefSeq" id="WP_011394211.1">
    <property type="nucleotide sequence ID" value="NC_007645.1"/>
</dbReference>
<evidence type="ECO:0000259" key="3">
    <source>
        <dbReference type="PROSITE" id="PS51371"/>
    </source>
</evidence>
<dbReference type="STRING" id="349521.HCH_00219"/>
<dbReference type="InterPro" id="IPR000644">
    <property type="entry name" value="CBS_dom"/>
</dbReference>
<dbReference type="PANTHER" id="PTHR43080:SF2">
    <property type="entry name" value="CBS DOMAIN-CONTAINING PROTEIN"/>
    <property type="match status" value="1"/>
</dbReference>
<feature type="domain" description="CBS" evidence="3">
    <location>
        <begin position="8"/>
        <end position="65"/>
    </location>
</feature>
<dbReference type="KEGG" id="hch:HCH_00219"/>
<dbReference type="CDD" id="cd04584">
    <property type="entry name" value="CBS_pair_AcuB_like"/>
    <property type="match status" value="1"/>
</dbReference>